<dbReference type="EMBL" id="HBIZ01025415">
    <property type="protein sequence ID" value="CAE0763480.1"/>
    <property type="molecule type" value="Transcribed_RNA"/>
</dbReference>
<evidence type="ECO:0000256" key="6">
    <source>
        <dbReference type="ARBA" id="ARBA00023033"/>
    </source>
</evidence>
<protein>
    <recommendedName>
        <fullName evidence="8">FAD-binding domain-containing protein</fullName>
    </recommendedName>
</protein>
<keyword evidence="3" id="KW-0274">FAD</keyword>
<name>A0A7S4EZX8_CHRCT</name>
<keyword evidence="2" id="KW-0285">Flavoprotein</keyword>
<accession>A0A7S4EZX8</accession>
<dbReference type="SUPFAM" id="SSF51905">
    <property type="entry name" value="FAD/NAD(P)-binding domain"/>
    <property type="match status" value="1"/>
</dbReference>
<dbReference type="GO" id="GO:0070189">
    <property type="term" value="P:kynurenine metabolic process"/>
    <property type="evidence" value="ECO:0007669"/>
    <property type="project" value="TreeGrafter"/>
</dbReference>
<evidence type="ECO:0000313" key="9">
    <source>
        <dbReference type="EMBL" id="CAE0763480.1"/>
    </source>
</evidence>
<feature type="domain" description="FAD-binding" evidence="8">
    <location>
        <begin position="255"/>
        <end position="496"/>
    </location>
</feature>
<evidence type="ECO:0000256" key="3">
    <source>
        <dbReference type="ARBA" id="ARBA00022827"/>
    </source>
</evidence>
<dbReference type="Gene3D" id="3.50.50.60">
    <property type="entry name" value="FAD/NAD(P)-binding domain"/>
    <property type="match status" value="1"/>
</dbReference>
<organism evidence="9">
    <name type="scientific">Chrysotila carterae</name>
    <name type="common">Marine alga</name>
    <name type="synonym">Syracosphaera carterae</name>
    <dbReference type="NCBI Taxonomy" id="13221"/>
    <lineage>
        <taxon>Eukaryota</taxon>
        <taxon>Haptista</taxon>
        <taxon>Haptophyta</taxon>
        <taxon>Prymnesiophyceae</taxon>
        <taxon>Isochrysidales</taxon>
        <taxon>Isochrysidaceae</taxon>
        <taxon>Chrysotila</taxon>
    </lineage>
</organism>
<dbReference type="InterPro" id="IPR002938">
    <property type="entry name" value="FAD-bd"/>
</dbReference>
<keyword evidence="6" id="KW-0503">Monooxygenase</keyword>
<dbReference type="Pfam" id="PF01494">
    <property type="entry name" value="FAD_binding_3"/>
    <property type="match status" value="1"/>
</dbReference>
<sequence>MNSCAQDRCFSQDGIFRPSKLLKLQRQNVSKPTNYRSSFTSIDLSFTSMNERSLKAPHGFLQTPSICSPSLASVALAHQPDGDAPVQQPQSAVHHTPTACTLRLKGSSPDKSIWSSISLWLCLLMALCPTHAVESKSRPIVVIGAGPGALFFALRTLQSDPTVHVALYDKSAGATDKPVATNTDASTELYTRYTYALGERARLQLDAVPNLYAAVLAKGERSIVPGRARETVFITRDALRHALLTELKRSFPRRAKCFFNYELVSCDLDARALYLRGPKGKEKLVRDWKLLVGADGADSVVRAQMLRHCPRVRCSAYASKRVRKLLRIPVQPADALFSPGRASFIEQPQGLLRGPVVGAATAQRGGGYLVVLSWDGRDEQPWGVRTPTELKRQLLEALPRLRRLDDVELDAFLRRAPMKESYVACSDYCDEDARAVLLGDAAHAAYSMLWQGCTTAFEDAAELNAQLGLCASDDDLAGALRRYSQLRQPEGKAMSDLNLLAHLRFGKSRFFWPRRQSLDKLLADVSDAVNDPEQLYRNVAWSHFAWLALAKLLWMFDREPLDVGTGTGGDTETEDTAGTAASTKTGSMRAAAVANAAGGVSASLCEPAQDETCRDLVVASA</sequence>
<dbReference type="AlphaFoldDB" id="A0A7S4EZX8"/>
<dbReference type="GO" id="GO:0004502">
    <property type="term" value="F:kynurenine 3-monooxygenase activity"/>
    <property type="evidence" value="ECO:0007669"/>
    <property type="project" value="TreeGrafter"/>
</dbReference>
<evidence type="ECO:0000256" key="1">
    <source>
        <dbReference type="ARBA" id="ARBA00001974"/>
    </source>
</evidence>
<evidence type="ECO:0000256" key="2">
    <source>
        <dbReference type="ARBA" id="ARBA00022630"/>
    </source>
</evidence>
<gene>
    <name evidence="9" type="ORF">PCAR00345_LOCUS16092</name>
</gene>
<reference evidence="9" key="1">
    <citation type="submission" date="2021-01" db="EMBL/GenBank/DDBJ databases">
        <authorList>
            <person name="Corre E."/>
            <person name="Pelletier E."/>
            <person name="Niang G."/>
            <person name="Scheremetjew M."/>
            <person name="Finn R."/>
            <person name="Kale V."/>
            <person name="Holt S."/>
            <person name="Cochrane G."/>
            <person name="Meng A."/>
            <person name="Brown T."/>
            <person name="Cohen L."/>
        </authorList>
    </citation>
    <scope>NUCLEOTIDE SEQUENCE</scope>
    <source>
        <strain evidence="9">CCMP645</strain>
    </source>
</reference>
<dbReference type="InterPro" id="IPR036188">
    <property type="entry name" value="FAD/NAD-bd_sf"/>
</dbReference>
<evidence type="ECO:0000256" key="4">
    <source>
        <dbReference type="ARBA" id="ARBA00022857"/>
    </source>
</evidence>
<dbReference type="PANTHER" id="PTHR46028:SF2">
    <property type="entry name" value="KYNURENINE 3-MONOOXYGENASE"/>
    <property type="match status" value="1"/>
</dbReference>
<evidence type="ECO:0000259" key="8">
    <source>
        <dbReference type="Pfam" id="PF01494"/>
    </source>
</evidence>
<proteinExistence type="predicted"/>
<evidence type="ECO:0000256" key="7">
    <source>
        <dbReference type="SAM" id="MobiDB-lite"/>
    </source>
</evidence>
<evidence type="ECO:0000256" key="5">
    <source>
        <dbReference type="ARBA" id="ARBA00023002"/>
    </source>
</evidence>
<feature type="region of interest" description="Disordered" evidence="7">
    <location>
        <begin position="565"/>
        <end position="584"/>
    </location>
</feature>
<comment type="cofactor">
    <cofactor evidence="1">
        <name>FAD</name>
        <dbReference type="ChEBI" id="CHEBI:57692"/>
    </cofactor>
</comment>
<keyword evidence="5" id="KW-0560">Oxidoreductase</keyword>
<dbReference type="PRINTS" id="PR00420">
    <property type="entry name" value="RNGMNOXGNASE"/>
</dbReference>
<dbReference type="PANTHER" id="PTHR46028">
    <property type="entry name" value="KYNURENINE 3-MONOOXYGENASE"/>
    <property type="match status" value="1"/>
</dbReference>
<keyword evidence="4" id="KW-0521">NADP</keyword>
<dbReference type="GO" id="GO:0071949">
    <property type="term" value="F:FAD binding"/>
    <property type="evidence" value="ECO:0007669"/>
    <property type="project" value="InterPro"/>
</dbReference>